<evidence type="ECO:0000259" key="1">
    <source>
        <dbReference type="Pfam" id="PF05050"/>
    </source>
</evidence>
<dbReference type="RefSeq" id="WP_302039812.1">
    <property type="nucleotide sequence ID" value="NZ_JAUKPO010000015.1"/>
</dbReference>
<accession>A0ABT8RA86</accession>
<dbReference type="InterPro" id="IPR053202">
    <property type="entry name" value="EGF_Rcpt_Signaling_Reg"/>
</dbReference>
<reference evidence="2" key="1">
    <citation type="submission" date="2023-07" db="EMBL/GenBank/DDBJ databases">
        <title>The genome sequence of Rhodocytophaga aerolata KACC 12507.</title>
        <authorList>
            <person name="Zhang X."/>
        </authorList>
    </citation>
    <scope>NUCLEOTIDE SEQUENCE</scope>
    <source>
        <strain evidence="2">KACC 12507</strain>
    </source>
</reference>
<dbReference type="InterPro" id="IPR029063">
    <property type="entry name" value="SAM-dependent_MTases_sf"/>
</dbReference>
<dbReference type="GO" id="GO:0008168">
    <property type="term" value="F:methyltransferase activity"/>
    <property type="evidence" value="ECO:0007669"/>
    <property type="project" value="UniProtKB-KW"/>
</dbReference>
<organism evidence="2 3">
    <name type="scientific">Rhodocytophaga aerolata</name>
    <dbReference type="NCBI Taxonomy" id="455078"/>
    <lineage>
        <taxon>Bacteria</taxon>
        <taxon>Pseudomonadati</taxon>
        <taxon>Bacteroidota</taxon>
        <taxon>Cytophagia</taxon>
        <taxon>Cytophagales</taxon>
        <taxon>Rhodocytophagaceae</taxon>
        <taxon>Rhodocytophaga</taxon>
    </lineage>
</organism>
<dbReference type="GO" id="GO:0032259">
    <property type="term" value="P:methylation"/>
    <property type="evidence" value="ECO:0007669"/>
    <property type="project" value="UniProtKB-KW"/>
</dbReference>
<dbReference type="InterPro" id="IPR006342">
    <property type="entry name" value="FkbM_mtfrase"/>
</dbReference>
<evidence type="ECO:0000313" key="3">
    <source>
        <dbReference type="Proteomes" id="UP001168528"/>
    </source>
</evidence>
<feature type="domain" description="Methyltransferase FkbM" evidence="1">
    <location>
        <begin position="100"/>
        <end position="263"/>
    </location>
</feature>
<dbReference type="PANTHER" id="PTHR34009:SF2">
    <property type="entry name" value="PROTEIN STAR"/>
    <property type="match status" value="1"/>
</dbReference>
<dbReference type="EMBL" id="JAUKPO010000015">
    <property type="protein sequence ID" value="MDO1449011.1"/>
    <property type="molecule type" value="Genomic_DNA"/>
</dbReference>
<keyword evidence="3" id="KW-1185">Reference proteome</keyword>
<protein>
    <submittedName>
        <fullName evidence="2">FkbM family methyltransferase</fullName>
    </submittedName>
</protein>
<evidence type="ECO:0000313" key="2">
    <source>
        <dbReference type="EMBL" id="MDO1449011.1"/>
    </source>
</evidence>
<keyword evidence="2" id="KW-0489">Methyltransferase</keyword>
<comment type="caution">
    <text evidence="2">The sequence shown here is derived from an EMBL/GenBank/DDBJ whole genome shotgun (WGS) entry which is preliminary data.</text>
</comment>
<dbReference type="Pfam" id="PF05050">
    <property type="entry name" value="Methyltransf_21"/>
    <property type="match status" value="1"/>
</dbReference>
<keyword evidence="2" id="KW-0808">Transferase</keyword>
<sequence length="279" mass="32489">MHIPWLNKKLNHLLYQKAYSRAIFTTFGLVIKEMQQSFRQFFTWHSPLFSLLRSIKYMLIPLLRLVQGRNVRISYGFTGEDRLIESLLKTQITYNGFYVDVGCNHPQFLSNSFLFYRRGWRGICIDANSTLIQLHKRVRPWDKAVCALVSDLPEVRTFYELTNNVLSTTEPQFLEEYLSEGLQVMATRSIVPQTLTSILDACQAPAHIDFLSIDAEEHDLHVLQSLDFRKYSPTLIIVEDESFDPATPSQNTIFTFLQQREYSLAGSILKNVYYLKNKQ</sequence>
<gene>
    <name evidence="2" type="ORF">Q0590_22220</name>
</gene>
<dbReference type="Gene3D" id="3.40.50.150">
    <property type="entry name" value="Vaccinia Virus protein VP39"/>
    <property type="match status" value="1"/>
</dbReference>
<dbReference type="SUPFAM" id="SSF53335">
    <property type="entry name" value="S-adenosyl-L-methionine-dependent methyltransferases"/>
    <property type="match status" value="1"/>
</dbReference>
<dbReference type="Proteomes" id="UP001168528">
    <property type="component" value="Unassembled WGS sequence"/>
</dbReference>
<name>A0ABT8RA86_9BACT</name>
<dbReference type="PANTHER" id="PTHR34009">
    <property type="entry name" value="PROTEIN STAR"/>
    <property type="match status" value="1"/>
</dbReference>
<proteinExistence type="predicted"/>